<evidence type="ECO:0008006" key="4">
    <source>
        <dbReference type="Google" id="ProtNLM"/>
    </source>
</evidence>
<dbReference type="Proteomes" id="UP000670092">
    <property type="component" value="Unassembled WGS sequence"/>
</dbReference>
<organism evidence="2 3">
    <name type="scientific">Ajellomyces capsulatus</name>
    <name type="common">Darling's disease fungus</name>
    <name type="synonym">Histoplasma capsulatum</name>
    <dbReference type="NCBI Taxonomy" id="5037"/>
    <lineage>
        <taxon>Eukaryota</taxon>
        <taxon>Fungi</taxon>
        <taxon>Dikarya</taxon>
        <taxon>Ascomycota</taxon>
        <taxon>Pezizomycotina</taxon>
        <taxon>Eurotiomycetes</taxon>
        <taxon>Eurotiomycetidae</taxon>
        <taxon>Onygenales</taxon>
        <taxon>Ajellomycetaceae</taxon>
        <taxon>Histoplasma</taxon>
    </lineage>
</organism>
<evidence type="ECO:0000313" key="3">
    <source>
        <dbReference type="Proteomes" id="UP000670092"/>
    </source>
</evidence>
<dbReference type="AlphaFoldDB" id="A0A8H7Z3X5"/>
<dbReference type="VEuPathDB" id="FungiDB:I7I52_01778"/>
<proteinExistence type="predicted"/>
<feature type="signal peptide" evidence="1">
    <location>
        <begin position="1"/>
        <end position="19"/>
    </location>
</feature>
<evidence type="ECO:0000256" key="1">
    <source>
        <dbReference type="SAM" id="SignalP"/>
    </source>
</evidence>
<evidence type="ECO:0000313" key="2">
    <source>
        <dbReference type="EMBL" id="KAG5303699.1"/>
    </source>
</evidence>
<protein>
    <recommendedName>
        <fullName evidence="4">Secreted protein</fullName>
    </recommendedName>
</protein>
<sequence length="80" mass="9009">MGSLHRSFWAFILLWETISEDRYHQLRGRDLQASGSPAAASRLDHGLPGCLRLVYRRNAARPSLKSLKRPTRYAGTAQTA</sequence>
<feature type="chain" id="PRO_5034023735" description="Secreted protein" evidence="1">
    <location>
        <begin position="20"/>
        <end position="80"/>
    </location>
</feature>
<gene>
    <name evidence="2" type="ORF">I7I52_01778</name>
</gene>
<dbReference type="EMBL" id="JAEVHI010000001">
    <property type="protein sequence ID" value="KAG5303699.1"/>
    <property type="molecule type" value="Genomic_DNA"/>
</dbReference>
<name>A0A8H7Z3X5_AJECA</name>
<keyword evidence="1" id="KW-0732">Signal</keyword>
<accession>A0A8H7Z3X5</accession>
<reference evidence="2 3" key="1">
    <citation type="submission" date="2021-01" db="EMBL/GenBank/DDBJ databases">
        <title>Chromosome-level genome assembly of a human fungal pathogen reveals clustering of transcriptionally co-regulated genes.</title>
        <authorList>
            <person name="Voorhies M."/>
            <person name="Cohen S."/>
            <person name="Shea T.P."/>
            <person name="Petrus S."/>
            <person name="Munoz J.F."/>
            <person name="Poplawski S."/>
            <person name="Goldman W.E."/>
            <person name="Michael T."/>
            <person name="Cuomo C.A."/>
            <person name="Sil A."/>
            <person name="Beyhan S."/>
        </authorList>
    </citation>
    <scope>NUCLEOTIDE SEQUENCE [LARGE SCALE GENOMIC DNA]</scope>
    <source>
        <strain evidence="2 3">G184AR</strain>
    </source>
</reference>
<comment type="caution">
    <text evidence="2">The sequence shown here is derived from an EMBL/GenBank/DDBJ whole genome shotgun (WGS) entry which is preliminary data.</text>
</comment>